<dbReference type="InParanoid" id="D7G5T6"/>
<name>D7G5T6_ECTSI</name>
<feature type="compositionally biased region" description="Basic and acidic residues" evidence="1">
    <location>
        <begin position="230"/>
        <end position="240"/>
    </location>
</feature>
<evidence type="ECO:0000313" key="3">
    <source>
        <dbReference type="Proteomes" id="UP000002630"/>
    </source>
</evidence>
<feature type="compositionally biased region" description="Polar residues" evidence="1">
    <location>
        <begin position="255"/>
        <end position="264"/>
    </location>
</feature>
<feature type="region of interest" description="Disordered" evidence="1">
    <location>
        <begin position="303"/>
        <end position="351"/>
    </location>
</feature>
<dbReference type="InterPro" id="IPR004861">
    <property type="entry name" value="Siw14-like"/>
</dbReference>
<feature type="compositionally biased region" description="Basic and acidic residues" evidence="1">
    <location>
        <begin position="318"/>
        <end position="327"/>
    </location>
</feature>
<dbReference type="GO" id="GO:0016791">
    <property type="term" value="F:phosphatase activity"/>
    <property type="evidence" value="ECO:0007669"/>
    <property type="project" value="TreeGrafter"/>
</dbReference>
<protein>
    <submittedName>
        <fullName evidence="2">Uncharacterized protein</fullName>
    </submittedName>
</protein>
<feature type="region of interest" description="Disordered" evidence="1">
    <location>
        <begin position="203"/>
        <end position="283"/>
    </location>
</feature>
<dbReference type="Proteomes" id="UP000002630">
    <property type="component" value="Linkage Group LG26"/>
</dbReference>
<keyword evidence="3" id="KW-1185">Reference proteome</keyword>
<dbReference type="Pfam" id="PF03162">
    <property type="entry name" value="Y_phosphatase2"/>
    <property type="match status" value="1"/>
</dbReference>
<dbReference type="EMBL" id="FN649751">
    <property type="protein sequence ID" value="CBJ27383.1"/>
    <property type="molecule type" value="Genomic_DNA"/>
</dbReference>
<dbReference type="OrthoDB" id="6375174at2759"/>
<accession>D7G5T6</accession>
<dbReference type="STRING" id="2880.D7G5T6"/>
<evidence type="ECO:0000313" key="2">
    <source>
        <dbReference type="EMBL" id="CBJ27383.1"/>
    </source>
</evidence>
<dbReference type="AlphaFoldDB" id="D7G5T6"/>
<sequence length="392" mass="43518">MAVSRRRSGYKYAEAATVRRHPEIQHPPDGYCLIEADLHRATTSLEVASFPFLAQLKLRSAINLSAEPLHDKVNGFFLAEGVNMLHPQSLESFDGPYDLWEEAAKESLELLLDAGNHPMILIDSPTECESACLVGCLRRLQHWSMVAIHDEYHMVTMRNTRYSTSQRFIERFDLDIVTLKAKANLPPWYRNHLDMLEEERTAEAELARRDPDRPARAWTHGVLPTPLPPEQREGENEGSERNTPNKMPADPRQPISRTNQSENIVSHERGRPLSDQSTVDGDQGYFQAVGGTHTEVVEEAVAARSGQSAQGGDDEETIEGRATERRTAGAGGGEGDGGERGGGDEEEGTRAGVEVARKVVPDFRLNGFVYVCPLVSEGCTFTAKAWLQDEDD</sequence>
<dbReference type="SUPFAM" id="SSF52799">
    <property type="entry name" value="(Phosphotyrosine protein) phosphatases II"/>
    <property type="match status" value="1"/>
</dbReference>
<evidence type="ECO:0000256" key="1">
    <source>
        <dbReference type="SAM" id="MobiDB-lite"/>
    </source>
</evidence>
<dbReference type="Gene3D" id="3.90.190.10">
    <property type="entry name" value="Protein tyrosine phosphatase superfamily"/>
    <property type="match status" value="1"/>
</dbReference>
<organism evidence="2 3">
    <name type="scientific">Ectocarpus siliculosus</name>
    <name type="common">Brown alga</name>
    <name type="synonym">Conferva siliculosa</name>
    <dbReference type="NCBI Taxonomy" id="2880"/>
    <lineage>
        <taxon>Eukaryota</taxon>
        <taxon>Sar</taxon>
        <taxon>Stramenopiles</taxon>
        <taxon>Ochrophyta</taxon>
        <taxon>PX clade</taxon>
        <taxon>Phaeophyceae</taxon>
        <taxon>Ectocarpales</taxon>
        <taxon>Ectocarpaceae</taxon>
        <taxon>Ectocarpus</taxon>
    </lineage>
</organism>
<dbReference type="EMBL" id="FN648894">
    <property type="protein sequence ID" value="CBJ27383.1"/>
    <property type="molecule type" value="Genomic_DNA"/>
</dbReference>
<dbReference type="PANTHER" id="PTHR31126">
    <property type="entry name" value="TYROSINE-PROTEIN PHOSPHATASE"/>
    <property type="match status" value="1"/>
</dbReference>
<dbReference type="PANTHER" id="PTHR31126:SF18">
    <property type="entry name" value="PROTEIN-TYROSINE-PHOSPHATASE"/>
    <property type="match status" value="1"/>
</dbReference>
<dbReference type="eggNOG" id="KOG1572">
    <property type="taxonomic scope" value="Eukaryota"/>
</dbReference>
<gene>
    <name evidence="2" type="ORF">Esi_0067_0094</name>
</gene>
<reference evidence="2 3" key="1">
    <citation type="journal article" date="2010" name="Nature">
        <title>The Ectocarpus genome and the independent evolution of multicellularity in brown algae.</title>
        <authorList>
            <person name="Cock J.M."/>
            <person name="Sterck L."/>
            <person name="Rouze P."/>
            <person name="Scornet D."/>
            <person name="Allen A.E."/>
            <person name="Amoutzias G."/>
            <person name="Anthouard V."/>
            <person name="Artiguenave F."/>
            <person name="Aury J.M."/>
            <person name="Badger J.H."/>
            <person name="Beszteri B."/>
            <person name="Billiau K."/>
            <person name="Bonnet E."/>
            <person name="Bothwell J.H."/>
            <person name="Bowler C."/>
            <person name="Boyen C."/>
            <person name="Brownlee C."/>
            <person name="Carrano C.J."/>
            <person name="Charrier B."/>
            <person name="Cho G.Y."/>
            <person name="Coelho S.M."/>
            <person name="Collen J."/>
            <person name="Corre E."/>
            <person name="Da Silva C."/>
            <person name="Delage L."/>
            <person name="Delaroque N."/>
            <person name="Dittami S.M."/>
            <person name="Doulbeau S."/>
            <person name="Elias M."/>
            <person name="Farnham G."/>
            <person name="Gachon C.M."/>
            <person name="Gschloessl B."/>
            <person name="Heesch S."/>
            <person name="Jabbari K."/>
            <person name="Jubin C."/>
            <person name="Kawai H."/>
            <person name="Kimura K."/>
            <person name="Kloareg B."/>
            <person name="Kupper F.C."/>
            <person name="Lang D."/>
            <person name="Le Bail A."/>
            <person name="Leblanc C."/>
            <person name="Lerouge P."/>
            <person name="Lohr M."/>
            <person name="Lopez P.J."/>
            <person name="Martens C."/>
            <person name="Maumus F."/>
            <person name="Michel G."/>
            <person name="Miranda-Saavedra D."/>
            <person name="Morales J."/>
            <person name="Moreau H."/>
            <person name="Motomura T."/>
            <person name="Nagasato C."/>
            <person name="Napoli C.A."/>
            <person name="Nelson D.R."/>
            <person name="Nyvall-Collen P."/>
            <person name="Peters A.F."/>
            <person name="Pommier C."/>
            <person name="Potin P."/>
            <person name="Poulain J."/>
            <person name="Quesneville H."/>
            <person name="Read B."/>
            <person name="Rensing S.A."/>
            <person name="Ritter A."/>
            <person name="Rousvoal S."/>
            <person name="Samanta M."/>
            <person name="Samson G."/>
            <person name="Schroeder D.C."/>
            <person name="Segurens B."/>
            <person name="Strittmatter M."/>
            <person name="Tonon T."/>
            <person name="Tregear J.W."/>
            <person name="Valentin K."/>
            <person name="von Dassow P."/>
            <person name="Yamagishi T."/>
            <person name="Van de Peer Y."/>
            <person name="Wincker P."/>
        </authorList>
    </citation>
    <scope>NUCLEOTIDE SEQUENCE [LARGE SCALE GENOMIC DNA]</scope>
    <source>
        <strain evidence="3">Ec32 / CCAP1310/4</strain>
    </source>
</reference>
<proteinExistence type="predicted"/>
<dbReference type="CDD" id="cd14501">
    <property type="entry name" value="PFA-DSP"/>
    <property type="match status" value="1"/>
</dbReference>
<feature type="compositionally biased region" description="Basic and acidic residues" evidence="1">
    <location>
        <begin position="203"/>
        <end position="215"/>
    </location>
</feature>
<dbReference type="InterPro" id="IPR029021">
    <property type="entry name" value="Prot-tyrosine_phosphatase-like"/>
</dbReference>